<keyword evidence="2" id="KW-1133">Transmembrane helix</keyword>
<proteinExistence type="predicted"/>
<keyword evidence="2" id="KW-0812">Transmembrane</keyword>
<dbReference type="EMBL" id="CP060782">
    <property type="protein sequence ID" value="QNP45143.1"/>
    <property type="molecule type" value="Genomic_DNA"/>
</dbReference>
<sequence>MSSTAVALALGLAAPAIAQDQANNSPAPPTIALPAPSSEDAVGPAQLKDFSINGTVTRRADTAEPAASQPAARPTTVVAAPTNAQPAANTRTVAAQSERTPTQTSRTAVPSPTPTSTAGSSFGFTPSAPTESQTTSFGGALAPAATPIVDTTSAEGNLFSHWPWLLALLAVVGAALWYFRRQRPDYSFAGASGDASAFNFSPPTPRPETPRPALPRPAPAPQPELREPVSGSVTTKLAPAQGIVSTRLRPWLEIEFDPQAAIVDAEKASIQFEVVIFNSGSAPARDVLVEAALFNAGTDQDQLLSAFFGRQPGQSDGTTIPPLQRMSFRSIVTLPRDQLRLFEVEGRTLFVPVVGFNVHYRFSNGAGQSSTSYIVGRNSAGEKMAPFRVEKGSKTYRGLATREHNLRVRN</sequence>
<keyword evidence="2" id="KW-0472">Membrane</keyword>
<organism evidence="4 5">
    <name type="scientific">Sphingomonas sediminicola</name>
    <dbReference type="NCBI Taxonomy" id="386874"/>
    <lineage>
        <taxon>Bacteria</taxon>
        <taxon>Pseudomonadati</taxon>
        <taxon>Pseudomonadota</taxon>
        <taxon>Alphaproteobacteria</taxon>
        <taxon>Sphingomonadales</taxon>
        <taxon>Sphingomonadaceae</taxon>
        <taxon>Sphingomonas</taxon>
    </lineage>
</organism>
<evidence type="ECO:0000313" key="5">
    <source>
        <dbReference type="Proteomes" id="UP000516105"/>
    </source>
</evidence>
<keyword evidence="3" id="KW-0732">Signal</keyword>
<accession>A0ABX6T8V1</accession>
<feature type="region of interest" description="Disordered" evidence="1">
    <location>
        <begin position="197"/>
        <end position="234"/>
    </location>
</feature>
<feature type="chain" id="PRO_5046995132" evidence="3">
    <location>
        <begin position="19"/>
        <end position="410"/>
    </location>
</feature>
<protein>
    <submittedName>
        <fullName evidence="4">Uncharacterized protein</fullName>
    </submittedName>
</protein>
<evidence type="ECO:0000256" key="2">
    <source>
        <dbReference type="SAM" id="Phobius"/>
    </source>
</evidence>
<reference evidence="4 5" key="1">
    <citation type="submission" date="2020-08" db="EMBL/GenBank/DDBJ databases">
        <title>Genome sequence of Sphingomonas sediminicola KACC 15039T.</title>
        <authorList>
            <person name="Hyun D.-W."/>
            <person name="Bae J.-W."/>
        </authorList>
    </citation>
    <scope>NUCLEOTIDE SEQUENCE [LARGE SCALE GENOMIC DNA]</scope>
    <source>
        <strain evidence="4 5">KACC 15039</strain>
    </source>
</reference>
<evidence type="ECO:0000256" key="3">
    <source>
        <dbReference type="SAM" id="SignalP"/>
    </source>
</evidence>
<feature type="compositionally biased region" description="Low complexity" evidence="1">
    <location>
        <begin position="69"/>
        <end position="92"/>
    </location>
</feature>
<evidence type="ECO:0000313" key="4">
    <source>
        <dbReference type="EMBL" id="QNP45143.1"/>
    </source>
</evidence>
<gene>
    <name evidence="4" type="ORF">H9L14_10810</name>
</gene>
<feature type="compositionally biased region" description="Pro residues" evidence="1">
    <location>
        <begin position="202"/>
        <end position="222"/>
    </location>
</feature>
<keyword evidence="5" id="KW-1185">Reference proteome</keyword>
<feature type="transmembrane region" description="Helical" evidence="2">
    <location>
        <begin position="161"/>
        <end position="179"/>
    </location>
</feature>
<feature type="region of interest" description="Disordered" evidence="1">
    <location>
        <begin position="20"/>
        <end position="138"/>
    </location>
</feature>
<feature type="compositionally biased region" description="Low complexity" evidence="1">
    <location>
        <begin position="104"/>
        <end position="127"/>
    </location>
</feature>
<name>A0ABX6T8V1_9SPHN</name>
<dbReference type="Proteomes" id="UP000516105">
    <property type="component" value="Chromosome"/>
</dbReference>
<feature type="compositionally biased region" description="Polar residues" evidence="1">
    <location>
        <begin position="93"/>
        <end position="103"/>
    </location>
</feature>
<evidence type="ECO:0000256" key="1">
    <source>
        <dbReference type="SAM" id="MobiDB-lite"/>
    </source>
</evidence>
<dbReference type="PRINTS" id="PR01217">
    <property type="entry name" value="PRICHEXTENSN"/>
</dbReference>
<feature type="signal peptide" evidence="3">
    <location>
        <begin position="1"/>
        <end position="18"/>
    </location>
</feature>
<feature type="compositionally biased region" description="Polar residues" evidence="1">
    <location>
        <begin position="128"/>
        <end position="137"/>
    </location>
</feature>